<dbReference type="RefSeq" id="WP_179029965.1">
    <property type="nucleotide sequence ID" value="NZ_JABUHS010000040.1"/>
</dbReference>
<name>A0A7Y8UTV5_9PSED</name>
<reference evidence="1 2" key="1">
    <citation type="submission" date="2020-05" db="EMBL/GenBank/DDBJ databases">
        <title>Onion-isolated Pseudomonas sp.</title>
        <authorList>
            <person name="Fujikawa T."/>
            <person name="Sawada H."/>
        </authorList>
    </citation>
    <scope>NUCLEOTIDE SEQUENCE [LARGE SCALE GENOMIC DNA]</scope>
    <source>
        <strain evidence="1 2">MAFF 301512</strain>
    </source>
</reference>
<evidence type="ECO:0000313" key="2">
    <source>
        <dbReference type="Proteomes" id="UP000543908"/>
    </source>
</evidence>
<dbReference type="Proteomes" id="UP000543908">
    <property type="component" value="Unassembled WGS sequence"/>
</dbReference>
<evidence type="ECO:0000313" key="1">
    <source>
        <dbReference type="EMBL" id="NWN60834.1"/>
    </source>
</evidence>
<organism evidence="1 2">
    <name type="scientific">Pseudomonas allii</name>
    <dbReference type="NCBI Taxonomy" id="2740531"/>
    <lineage>
        <taxon>Bacteria</taxon>
        <taxon>Pseudomonadati</taxon>
        <taxon>Pseudomonadota</taxon>
        <taxon>Gammaproteobacteria</taxon>
        <taxon>Pseudomonadales</taxon>
        <taxon>Pseudomonadaceae</taxon>
        <taxon>Pseudomonas</taxon>
    </lineage>
</organism>
<protein>
    <submittedName>
        <fullName evidence="1">Uncharacterized protein</fullName>
    </submittedName>
</protein>
<dbReference type="AlphaFoldDB" id="A0A7Y8UTV5"/>
<accession>A0A7Y8UTV5</accession>
<comment type="caution">
    <text evidence="1">The sequence shown here is derived from an EMBL/GenBank/DDBJ whole genome shotgun (WGS) entry which is preliminary data.</text>
</comment>
<gene>
    <name evidence="1" type="ORF">HT123_06365</name>
</gene>
<dbReference type="EMBL" id="JABUHS010000040">
    <property type="protein sequence ID" value="NWN60834.1"/>
    <property type="molecule type" value="Genomic_DNA"/>
</dbReference>
<proteinExistence type="predicted"/>
<sequence>MTQEEFYAITQAIIKRGDPAYMSHSGAFIEHLENLAKKSDLVGFATSCALYLEIYPAVRKFLEQRVTGILCNKYFIALSASYYNKFIQWTIDTPGWADEIKKSFRIPEKLVAAVESIQEKFLKYLSIPA</sequence>